<feature type="compositionally biased region" description="Basic and acidic residues" evidence="1">
    <location>
        <begin position="57"/>
        <end position="71"/>
    </location>
</feature>
<evidence type="ECO:0000313" key="3">
    <source>
        <dbReference type="Proteomes" id="UP001196413"/>
    </source>
</evidence>
<keyword evidence="3" id="KW-1185">Reference proteome</keyword>
<protein>
    <submittedName>
        <fullName evidence="2">Uncharacterized protein</fullName>
    </submittedName>
</protein>
<feature type="compositionally biased region" description="Basic and acidic residues" evidence="1">
    <location>
        <begin position="39"/>
        <end position="50"/>
    </location>
</feature>
<gene>
    <name evidence="2" type="ORF">KIN20_018124</name>
</gene>
<accession>A0AAD5N1M8</accession>
<sequence>MDETWVRFPLNPYFCPPFNPLSFAEGDRSEPCSSTEEVICDRGEEPEMGRQKIRNSPTDDAKDSGMVEKPSKRLKAKRKNHERVENDDNHLAPGPQPRLLMFQCRRRSSNLEPSRPNGCGQLSPTIAFPRNGRRQRVT</sequence>
<dbReference type="AlphaFoldDB" id="A0AAD5N1M8"/>
<dbReference type="EMBL" id="JAHQIW010003608">
    <property type="protein sequence ID" value="KAJ1359407.1"/>
    <property type="molecule type" value="Genomic_DNA"/>
</dbReference>
<evidence type="ECO:0000256" key="1">
    <source>
        <dbReference type="SAM" id="MobiDB-lite"/>
    </source>
</evidence>
<proteinExistence type="predicted"/>
<reference evidence="2" key="1">
    <citation type="submission" date="2021-06" db="EMBL/GenBank/DDBJ databases">
        <title>Parelaphostrongylus tenuis whole genome reference sequence.</title>
        <authorList>
            <person name="Garwood T.J."/>
            <person name="Larsen P.A."/>
            <person name="Fountain-Jones N.M."/>
            <person name="Garbe J.R."/>
            <person name="Macchietto M.G."/>
            <person name="Kania S.A."/>
            <person name="Gerhold R.W."/>
            <person name="Richards J.E."/>
            <person name="Wolf T.M."/>
        </authorList>
    </citation>
    <scope>NUCLEOTIDE SEQUENCE</scope>
    <source>
        <strain evidence="2">MNPRO001-30</strain>
        <tissue evidence="2">Meninges</tissue>
    </source>
</reference>
<feature type="compositionally biased region" description="Basic residues" evidence="1">
    <location>
        <begin position="72"/>
        <end position="81"/>
    </location>
</feature>
<organism evidence="2 3">
    <name type="scientific">Parelaphostrongylus tenuis</name>
    <name type="common">Meningeal worm</name>
    <dbReference type="NCBI Taxonomy" id="148309"/>
    <lineage>
        <taxon>Eukaryota</taxon>
        <taxon>Metazoa</taxon>
        <taxon>Ecdysozoa</taxon>
        <taxon>Nematoda</taxon>
        <taxon>Chromadorea</taxon>
        <taxon>Rhabditida</taxon>
        <taxon>Rhabditina</taxon>
        <taxon>Rhabditomorpha</taxon>
        <taxon>Strongyloidea</taxon>
        <taxon>Metastrongylidae</taxon>
        <taxon>Parelaphostrongylus</taxon>
    </lineage>
</organism>
<dbReference type="Proteomes" id="UP001196413">
    <property type="component" value="Unassembled WGS sequence"/>
</dbReference>
<feature type="region of interest" description="Disordered" evidence="1">
    <location>
        <begin position="25"/>
        <end position="138"/>
    </location>
</feature>
<comment type="caution">
    <text evidence="2">The sequence shown here is derived from an EMBL/GenBank/DDBJ whole genome shotgun (WGS) entry which is preliminary data.</text>
</comment>
<evidence type="ECO:0000313" key="2">
    <source>
        <dbReference type="EMBL" id="KAJ1359407.1"/>
    </source>
</evidence>
<name>A0AAD5N1M8_PARTN</name>